<dbReference type="InterPro" id="IPR007922">
    <property type="entry name" value="DciA-like"/>
</dbReference>
<dbReference type="EMBL" id="CP015629">
    <property type="protein sequence ID" value="ANF33909.1"/>
    <property type="molecule type" value="Genomic_DNA"/>
</dbReference>
<proteinExistence type="predicted"/>
<name>A0A172XBI9_BORTU</name>
<gene>
    <name evidence="1" type="ORF">A7978_02165</name>
</gene>
<dbReference type="RefSeq" id="WP_011772386.1">
    <property type="nucleotide sequence ID" value="NZ_CP015629.1"/>
</dbReference>
<dbReference type="OMA" id="WQIIFKD"/>
<evidence type="ECO:0000313" key="1">
    <source>
        <dbReference type="EMBL" id="ANF33909.1"/>
    </source>
</evidence>
<organism evidence="1 2">
    <name type="scientific">Borrelia turicatae</name>
    <dbReference type="NCBI Taxonomy" id="142"/>
    <lineage>
        <taxon>Bacteria</taxon>
        <taxon>Pseudomonadati</taxon>
        <taxon>Spirochaetota</taxon>
        <taxon>Spirochaetia</taxon>
        <taxon>Spirochaetales</taxon>
        <taxon>Borreliaceae</taxon>
        <taxon>Borrelia</taxon>
    </lineage>
</organism>
<dbReference type="Proteomes" id="UP000264231">
    <property type="component" value="Chromosome"/>
</dbReference>
<evidence type="ECO:0008006" key="3">
    <source>
        <dbReference type="Google" id="ProtNLM"/>
    </source>
</evidence>
<sequence length="99" mass="11375">MEDFSFKKAADVLKEYLNTDICANEKLNASFILSKNWQIIFKDLADRVKLLNLKDNKILFVAVKNSSVLYTVSLNRSKIIKLIKESTGLEILDIKVLIR</sequence>
<accession>A0A172XBI9</accession>
<dbReference type="AlphaFoldDB" id="A0A172XBI9"/>
<evidence type="ECO:0000313" key="2">
    <source>
        <dbReference type="Proteomes" id="UP000264231"/>
    </source>
</evidence>
<protein>
    <recommendedName>
        <fullName evidence="3">DUF721 domain-containing protein</fullName>
    </recommendedName>
</protein>
<dbReference type="Pfam" id="PF05258">
    <property type="entry name" value="DciA"/>
    <property type="match status" value="1"/>
</dbReference>
<reference evidence="1 2" key="1">
    <citation type="submission" date="2016-05" db="EMBL/GenBank/DDBJ databases">
        <title>Chromosome and linear plasmid sequence of a 2015 human isolate of tick-borne relapsing fever spirochete, Borrelia turicatae.</title>
        <authorList>
            <person name="Kingry L.C."/>
            <person name="Dhwani B."/>
            <person name="Replogle A."/>
            <person name="Sexton C."/>
            <person name="Rowe L."/>
            <person name="Stermole B.M."/>
            <person name="Christensen A.M."/>
            <person name="Schriefer M.E."/>
        </authorList>
    </citation>
    <scope>NUCLEOTIDE SEQUENCE [LARGE SCALE GENOMIC DNA]</scope>
    <source>
        <strain evidence="1 2">BTE5EL</strain>
    </source>
</reference>